<evidence type="ECO:0000259" key="1">
    <source>
        <dbReference type="Pfam" id="PF12867"/>
    </source>
</evidence>
<dbReference type="EMBL" id="CP121196">
    <property type="protein sequence ID" value="XBH17856.1"/>
    <property type="molecule type" value="Genomic_DNA"/>
</dbReference>
<dbReference type="InterPro" id="IPR034660">
    <property type="entry name" value="DinB/YfiT-like"/>
</dbReference>
<dbReference type="Gene3D" id="1.20.120.450">
    <property type="entry name" value="dinb family like domain"/>
    <property type="match status" value="1"/>
</dbReference>
<dbReference type="SUPFAM" id="SSF109854">
    <property type="entry name" value="DinB/YfiT-like putative metalloenzymes"/>
    <property type="match status" value="1"/>
</dbReference>
<proteinExistence type="predicted"/>
<reference evidence="2" key="1">
    <citation type="submission" date="2023-03" db="EMBL/GenBank/DDBJ databases">
        <title>Edaphobacter sp.</title>
        <authorList>
            <person name="Huber K.J."/>
            <person name="Papendorf J."/>
            <person name="Pilke C."/>
            <person name="Bunk B."/>
            <person name="Sproeer C."/>
            <person name="Pester M."/>
        </authorList>
    </citation>
    <scope>NUCLEOTIDE SEQUENCE</scope>
    <source>
        <strain evidence="2">DSM 110680</strain>
    </source>
</reference>
<accession>A0AAU7DKJ6</accession>
<feature type="domain" description="DinB-like" evidence="1">
    <location>
        <begin position="43"/>
        <end position="172"/>
    </location>
</feature>
<sequence>MRNDKITTMIGRPKPDEAAPYYFTYIDQVAGDNPFQVIQSQLEDCRQFLSTISEEKSLHRYAPDKWSIRQVLNHITDTERAFVFRALWFARGFTTPLPSYDQGISATGAQADTISWGAHVEEFQHVRLATISFFQNLPAEAWMRAGIASDNPFTVRSLAFIIPGHVIHHLRIVRERYLQVA</sequence>
<evidence type="ECO:0000313" key="2">
    <source>
        <dbReference type="EMBL" id="XBH17856.1"/>
    </source>
</evidence>
<protein>
    <submittedName>
        <fullName evidence="2">DinB family protein</fullName>
    </submittedName>
</protein>
<dbReference type="RefSeq" id="WP_348263081.1">
    <property type="nucleotide sequence ID" value="NZ_CP121196.1"/>
</dbReference>
<organism evidence="2">
    <name type="scientific">Telmatobacter sp. DSM 110680</name>
    <dbReference type="NCBI Taxonomy" id="3036704"/>
    <lineage>
        <taxon>Bacteria</taxon>
        <taxon>Pseudomonadati</taxon>
        <taxon>Acidobacteriota</taxon>
        <taxon>Terriglobia</taxon>
        <taxon>Terriglobales</taxon>
        <taxon>Acidobacteriaceae</taxon>
        <taxon>Telmatobacter</taxon>
    </lineage>
</organism>
<dbReference type="AlphaFoldDB" id="A0AAU7DKJ6"/>
<name>A0AAU7DKJ6_9BACT</name>
<gene>
    <name evidence="2" type="ORF">P8935_00660</name>
</gene>
<dbReference type="Pfam" id="PF12867">
    <property type="entry name" value="DinB_2"/>
    <property type="match status" value="1"/>
</dbReference>
<dbReference type="InterPro" id="IPR024775">
    <property type="entry name" value="DinB-like"/>
</dbReference>